<gene>
    <name evidence="2" type="ORF">F8B43_2901</name>
</gene>
<organism evidence="2 3">
    <name type="scientific">Methylorubrum populi</name>
    <dbReference type="NCBI Taxonomy" id="223967"/>
    <lineage>
        <taxon>Bacteria</taxon>
        <taxon>Pseudomonadati</taxon>
        <taxon>Pseudomonadota</taxon>
        <taxon>Alphaproteobacteria</taxon>
        <taxon>Hyphomicrobiales</taxon>
        <taxon>Methylobacteriaceae</taxon>
        <taxon>Methylorubrum</taxon>
    </lineage>
</organism>
<sequence>MTNRYMVKASLIAKAGGPPTGVSGGTGLPEPNRTPLPAMPAPEDSLTPTTNEEPIDSPQPNASLKRNPPGPGEVGLSTDRDG</sequence>
<dbReference type="EMBL" id="WEKV01000010">
    <property type="protein sequence ID" value="KAB7784868.1"/>
    <property type="molecule type" value="Genomic_DNA"/>
</dbReference>
<dbReference type="Proteomes" id="UP000469949">
    <property type="component" value="Unassembled WGS sequence"/>
</dbReference>
<comment type="caution">
    <text evidence="2">The sequence shown here is derived from an EMBL/GenBank/DDBJ whole genome shotgun (WGS) entry which is preliminary data.</text>
</comment>
<proteinExistence type="predicted"/>
<feature type="region of interest" description="Disordered" evidence="1">
    <location>
        <begin position="1"/>
        <end position="82"/>
    </location>
</feature>
<evidence type="ECO:0000313" key="3">
    <source>
        <dbReference type="Proteomes" id="UP000469949"/>
    </source>
</evidence>
<dbReference type="RefSeq" id="WP_012454894.1">
    <property type="nucleotide sequence ID" value="NZ_QFOQ01000027.1"/>
</dbReference>
<feature type="compositionally biased region" description="Gly residues" evidence="1">
    <location>
        <begin position="18"/>
        <end position="27"/>
    </location>
</feature>
<protein>
    <submittedName>
        <fullName evidence="2">Periplasmic protein TonB links inner and outer membrane</fullName>
    </submittedName>
</protein>
<reference evidence="2 3" key="1">
    <citation type="submission" date="2019-10" db="EMBL/GenBank/DDBJ databases">
        <title>Draft Genome Sequence of the Caffeine Degrading Methylotroph Methylorubrum populi PINKEL.</title>
        <authorList>
            <person name="Dawson S.C."/>
            <person name="Zhang X."/>
            <person name="Wright M.E."/>
            <person name="Sharma G."/>
            <person name="Langner J.T."/>
            <person name="Ditty J.L."/>
            <person name="Subuyuj G.A."/>
        </authorList>
    </citation>
    <scope>NUCLEOTIDE SEQUENCE [LARGE SCALE GENOMIC DNA]</scope>
    <source>
        <strain evidence="2 3">Pinkel</strain>
    </source>
</reference>
<dbReference type="OMA" id="PAPNCDA"/>
<dbReference type="AlphaFoldDB" id="A0A177JCR2"/>
<evidence type="ECO:0000256" key="1">
    <source>
        <dbReference type="SAM" id="MobiDB-lite"/>
    </source>
</evidence>
<feature type="compositionally biased region" description="Polar residues" evidence="1">
    <location>
        <begin position="46"/>
        <end position="64"/>
    </location>
</feature>
<accession>A0A177JCR2</accession>
<evidence type="ECO:0000313" key="2">
    <source>
        <dbReference type="EMBL" id="KAB7784868.1"/>
    </source>
</evidence>
<name>A0A177JCR2_9HYPH</name>